<gene>
    <name evidence="5" type="ORF">C2869_01425</name>
</gene>
<dbReference type="SUPFAM" id="SSF48371">
    <property type="entry name" value="ARM repeat"/>
    <property type="match status" value="1"/>
</dbReference>
<evidence type="ECO:0000313" key="5">
    <source>
        <dbReference type="EMBL" id="AWB65186.1"/>
    </source>
</evidence>
<dbReference type="EMBL" id="CP026604">
    <property type="protein sequence ID" value="AWB65186.1"/>
    <property type="molecule type" value="Genomic_DNA"/>
</dbReference>
<evidence type="ECO:0000256" key="2">
    <source>
        <dbReference type="ARBA" id="ARBA00022801"/>
    </source>
</evidence>
<keyword evidence="6" id="KW-1185">Reference proteome</keyword>
<accession>A0A2S0VLU6</accession>
<feature type="chain" id="PRO_5015608272" description="Sulfatase N-terminal domain-containing protein" evidence="3">
    <location>
        <begin position="35"/>
        <end position="644"/>
    </location>
</feature>
<feature type="signal peptide" evidence="3">
    <location>
        <begin position="1"/>
        <end position="34"/>
    </location>
</feature>
<dbReference type="CDD" id="cd16027">
    <property type="entry name" value="SGSH"/>
    <property type="match status" value="1"/>
</dbReference>
<dbReference type="AlphaFoldDB" id="A0A2S0VLU6"/>
<evidence type="ECO:0000259" key="4">
    <source>
        <dbReference type="Pfam" id="PF00884"/>
    </source>
</evidence>
<name>A0A2S0VLU6_9ALTE</name>
<dbReference type="InterPro" id="IPR017850">
    <property type="entry name" value="Alkaline_phosphatase_core_sf"/>
</dbReference>
<dbReference type="PANTHER" id="PTHR42693">
    <property type="entry name" value="ARYLSULFATASE FAMILY MEMBER"/>
    <property type="match status" value="1"/>
</dbReference>
<keyword evidence="3" id="KW-0732">Signal</keyword>
<dbReference type="KEGG" id="cate:C2869_01425"/>
<dbReference type="SUPFAM" id="SSF53649">
    <property type="entry name" value="Alkaline phosphatase-like"/>
    <property type="match status" value="1"/>
</dbReference>
<dbReference type="InterPro" id="IPR050738">
    <property type="entry name" value="Sulfatase"/>
</dbReference>
<evidence type="ECO:0000256" key="3">
    <source>
        <dbReference type="SAM" id="SignalP"/>
    </source>
</evidence>
<dbReference type="InterPro" id="IPR000917">
    <property type="entry name" value="Sulfatase_N"/>
</dbReference>
<dbReference type="InterPro" id="IPR016024">
    <property type="entry name" value="ARM-type_fold"/>
</dbReference>
<evidence type="ECO:0000313" key="6">
    <source>
        <dbReference type="Proteomes" id="UP000244441"/>
    </source>
</evidence>
<dbReference type="Pfam" id="PF00884">
    <property type="entry name" value="Sulfatase"/>
    <property type="match status" value="1"/>
</dbReference>
<proteinExistence type="inferred from homology"/>
<keyword evidence="2" id="KW-0378">Hydrolase</keyword>
<dbReference type="Proteomes" id="UP000244441">
    <property type="component" value="Chromosome"/>
</dbReference>
<dbReference type="Gene3D" id="3.40.720.10">
    <property type="entry name" value="Alkaline Phosphatase, subunit A"/>
    <property type="match status" value="1"/>
</dbReference>
<evidence type="ECO:0000256" key="1">
    <source>
        <dbReference type="ARBA" id="ARBA00008779"/>
    </source>
</evidence>
<dbReference type="GO" id="GO:0004065">
    <property type="term" value="F:arylsulfatase activity"/>
    <property type="evidence" value="ECO:0007669"/>
    <property type="project" value="TreeGrafter"/>
</dbReference>
<sequence>MISGIDNMTIFKPCLGLYLILTSILSVIPLMAHAANNQKPNFVWLISEDNSKHYLNLYHPQGAKMPNVEKLAEQGLIFENAFSNAPVCSTARTTLATGAYASRIGTAYHRAYQQVPLPKGLKPVSQLLRDSGYYTTNRAKEDYNFINSDQFWDQSNGKAHWRNRKSKQQPFFHVQTFTITHEYNLHFPANDVIEKTTQHDPNNIVLPPIYPNTETFRYTYARTLDNHVKADQQIGQVIQQLEQDGELENTFVFYFGDHGGVLPGSKGYLFERGLNVPLVVRIPKNYRHLIAADLNKPNNLRLDGFVSFVDFAPTLLALANLNTHEQHDGSAFLGKNIDKKALNSRNSTLSYADRFDEKSDRVRSLRIGDLKYIRNYHAYMPDGLFANYRYKQVAFKQWREHYENGLLNKVQASFFTAKPVEALYDIKNDPYETVNLAKQPEYAAIVKDMRNSLTARLKSLPDLGFYPESLLHIDAFDNPTAFGLRRQANISQLIDIANLQLEPFSMVKNQLNKLLDANDDMQRYWAIVTLTTFGQQAKSFSTRIESLLKNDPNVLVKARAVEFLTLVNNYNPVSKIESLLKQKQHELVDLEILNIATLLRDLKGYSFNIQSKPEWQTHTHPNQNTSNRKNINYWLQVRLEYLNN</sequence>
<dbReference type="PANTHER" id="PTHR42693:SF53">
    <property type="entry name" value="ENDO-4-O-SULFATASE"/>
    <property type="match status" value="1"/>
</dbReference>
<reference evidence="5 6" key="1">
    <citation type="submission" date="2018-01" db="EMBL/GenBank/DDBJ databases">
        <title>Genome sequence of a Cantenovulum-like bacteria.</title>
        <authorList>
            <person name="Tan W.R."/>
            <person name="Lau N.-S."/>
            <person name="Go F."/>
            <person name="Amirul A.-A.A."/>
        </authorList>
    </citation>
    <scope>NUCLEOTIDE SEQUENCE [LARGE SCALE GENOMIC DNA]</scope>
    <source>
        <strain evidence="5 6">CCB-QB4</strain>
    </source>
</reference>
<organism evidence="5 6">
    <name type="scientific">Saccharobesus litoralis</name>
    <dbReference type="NCBI Taxonomy" id="2172099"/>
    <lineage>
        <taxon>Bacteria</taxon>
        <taxon>Pseudomonadati</taxon>
        <taxon>Pseudomonadota</taxon>
        <taxon>Gammaproteobacteria</taxon>
        <taxon>Alteromonadales</taxon>
        <taxon>Alteromonadaceae</taxon>
        <taxon>Saccharobesus</taxon>
    </lineage>
</organism>
<feature type="domain" description="Sulfatase N-terminal" evidence="4">
    <location>
        <begin position="40"/>
        <end position="320"/>
    </location>
</feature>
<comment type="similarity">
    <text evidence="1">Belongs to the sulfatase family.</text>
</comment>
<protein>
    <recommendedName>
        <fullName evidence="4">Sulfatase N-terminal domain-containing protein</fullName>
    </recommendedName>
</protein>